<keyword evidence="4 7" id="KW-0238">DNA-binding</keyword>
<reference evidence="11 12" key="1">
    <citation type="submission" date="2018-06" db="EMBL/GenBank/DDBJ databases">
        <authorList>
            <consortium name="Pathogen Informatics"/>
            <person name="Doyle S."/>
        </authorList>
    </citation>
    <scope>NUCLEOTIDE SEQUENCE [LARGE SCALE GENOMIC DNA]</scope>
    <source>
        <strain evidence="11 12">NCTC11842</strain>
    </source>
</reference>
<accession>A0A2X2CDK7</accession>
<gene>
    <name evidence="11" type="primary">copR_3</name>
    <name evidence="10" type="ORF">IRZ65_09050</name>
    <name evidence="11" type="ORF">NCTC11842_02117</name>
</gene>
<dbReference type="SUPFAM" id="SSF46894">
    <property type="entry name" value="C-terminal effector domain of the bipartite response regulators"/>
    <property type="match status" value="1"/>
</dbReference>
<dbReference type="Gene3D" id="3.40.50.2300">
    <property type="match status" value="1"/>
</dbReference>
<organism evidence="11 12">
    <name type="scientific">Pseudomonas luteola</name>
    <dbReference type="NCBI Taxonomy" id="47886"/>
    <lineage>
        <taxon>Bacteria</taxon>
        <taxon>Pseudomonadati</taxon>
        <taxon>Pseudomonadota</taxon>
        <taxon>Gammaproteobacteria</taxon>
        <taxon>Pseudomonadales</taxon>
        <taxon>Pseudomonadaceae</taxon>
        <taxon>Pseudomonas</taxon>
    </lineage>
</organism>
<dbReference type="InterPro" id="IPR006291">
    <property type="entry name" value="CusR-like"/>
</dbReference>
<evidence type="ECO:0000256" key="5">
    <source>
        <dbReference type="ARBA" id="ARBA00023163"/>
    </source>
</evidence>
<keyword evidence="13" id="KW-1185">Reference proteome</keyword>
<dbReference type="SMART" id="SM00862">
    <property type="entry name" value="Trans_reg_C"/>
    <property type="match status" value="1"/>
</dbReference>
<evidence type="ECO:0000256" key="3">
    <source>
        <dbReference type="ARBA" id="ARBA00023015"/>
    </source>
</evidence>
<feature type="domain" description="Response regulatory" evidence="8">
    <location>
        <begin position="2"/>
        <end position="115"/>
    </location>
</feature>
<dbReference type="InterPro" id="IPR011006">
    <property type="entry name" value="CheY-like_superfamily"/>
</dbReference>
<dbReference type="RefSeq" id="WP_010798277.1">
    <property type="nucleotide sequence ID" value="NZ_CP069262.1"/>
</dbReference>
<dbReference type="Proteomes" id="UP000250443">
    <property type="component" value="Unassembled WGS sequence"/>
</dbReference>
<dbReference type="Pfam" id="PF00072">
    <property type="entry name" value="Response_reg"/>
    <property type="match status" value="1"/>
</dbReference>
<dbReference type="InterPro" id="IPR016032">
    <property type="entry name" value="Sig_transdc_resp-reg_C-effctor"/>
</dbReference>
<dbReference type="PANTHER" id="PTHR48111">
    <property type="entry name" value="REGULATOR OF RPOS"/>
    <property type="match status" value="1"/>
</dbReference>
<dbReference type="PROSITE" id="PS51755">
    <property type="entry name" value="OMPR_PHOB"/>
    <property type="match status" value="1"/>
</dbReference>
<name>A0A2X2CDK7_PSELU</name>
<proteinExistence type="predicted"/>
<dbReference type="AlphaFoldDB" id="A0A2X2CDK7"/>
<dbReference type="GO" id="GO:0032993">
    <property type="term" value="C:protein-DNA complex"/>
    <property type="evidence" value="ECO:0007669"/>
    <property type="project" value="TreeGrafter"/>
</dbReference>
<evidence type="ECO:0000259" key="8">
    <source>
        <dbReference type="PROSITE" id="PS50110"/>
    </source>
</evidence>
<evidence type="ECO:0000313" key="13">
    <source>
        <dbReference type="Proteomes" id="UP000626180"/>
    </source>
</evidence>
<evidence type="ECO:0000313" key="10">
    <source>
        <dbReference type="EMBL" id="MBF8640829.1"/>
    </source>
</evidence>
<dbReference type="FunFam" id="1.10.10.10:FF:000005">
    <property type="entry name" value="Two-component system response regulator"/>
    <property type="match status" value="1"/>
</dbReference>
<dbReference type="InterPro" id="IPR001867">
    <property type="entry name" value="OmpR/PhoB-type_DNA-bd"/>
</dbReference>
<dbReference type="GO" id="GO:0006355">
    <property type="term" value="P:regulation of DNA-templated transcription"/>
    <property type="evidence" value="ECO:0007669"/>
    <property type="project" value="InterPro"/>
</dbReference>
<feature type="modified residue" description="4-aspartylphosphate" evidence="6">
    <location>
        <position position="51"/>
    </location>
</feature>
<dbReference type="GO" id="GO:0000976">
    <property type="term" value="F:transcription cis-regulatory region binding"/>
    <property type="evidence" value="ECO:0007669"/>
    <property type="project" value="TreeGrafter"/>
</dbReference>
<dbReference type="CDD" id="cd00383">
    <property type="entry name" value="trans_reg_C"/>
    <property type="match status" value="1"/>
</dbReference>
<evidence type="ECO:0000256" key="2">
    <source>
        <dbReference type="ARBA" id="ARBA00023012"/>
    </source>
</evidence>
<evidence type="ECO:0000313" key="12">
    <source>
        <dbReference type="Proteomes" id="UP000250443"/>
    </source>
</evidence>
<dbReference type="CDD" id="cd19935">
    <property type="entry name" value="REC_OmpR_CusR-like"/>
    <property type="match status" value="1"/>
</dbReference>
<dbReference type="Pfam" id="PF00486">
    <property type="entry name" value="Trans_reg_C"/>
    <property type="match status" value="1"/>
</dbReference>
<dbReference type="InterPro" id="IPR036388">
    <property type="entry name" value="WH-like_DNA-bd_sf"/>
</dbReference>
<dbReference type="EMBL" id="UAUF01000011">
    <property type="protein sequence ID" value="SPZ06217.1"/>
    <property type="molecule type" value="Genomic_DNA"/>
</dbReference>
<evidence type="ECO:0000256" key="4">
    <source>
        <dbReference type="ARBA" id="ARBA00023125"/>
    </source>
</evidence>
<evidence type="ECO:0000256" key="7">
    <source>
        <dbReference type="PROSITE-ProRule" id="PRU01091"/>
    </source>
</evidence>
<dbReference type="PANTHER" id="PTHR48111:SF41">
    <property type="entry name" value="TRANSCRIPTIONAL REGULATORY PROTEIN CUSR-RELATED"/>
    <property type="match status" value="1"/>
</dbReference>
<dbReference type="Gene3D" id="1.10.10.10">
    <property type="entry name" value="Winged helix-like DNA-binding domain superfamily/Winged helix DNA-binding domain"/>
    <property type="match status" value="1"/>
</dbReference>
<dbReference type="InterPro" id="IPR039420">
    <property type="entry name" value="WalR-like"/>
</dbReference>
<keyword evidence="1 6" id="KW-0597">Phosphoprotein</keyword>
<feature type="DNA-binding region" description="OmpR/PhoB-type" evidence="7">
    <location>
        <begin position="123"/>
        <end position="221"/>
    </location>
</feature>
<dbReference type="EMBL" id="JADMCD010000003">
    <property type="protein sequence ID" value="MBF8640829.1"/>
    <property type="molecule type" value="Genomic_DNA"/>
</dbReference>
<evidence type="ECO:0000259" key="9">
    <source>
        <dbReference type="PROSITE" id="PS51755"/>
    </source>
</evidence>
<protein>
    <submittedName>
        <fullName evidence="10 11">Heavy metal response regulator</fullName>
    </submittedName>
</protein>
<dbReference type="GO" id="GO:0000156">
    <property type="term" value="F:phosphorelay response regulator activity"/>
    <property type="evidence" value="ECO:0007669"/>
    <property type="project" value="TreeGrafter"/>
</dbReference>
<feature type="domain" description="OmpR/PhoB-type" evidence="9">
    <location>
        <begin position="123"/>
        <end position="221"/>
    </location>
</feature>
<keyword evidence="3" id="KW-0805">Transcription regulation</keyword>
<reference evidence="10 13" key="2">
    <citation type="submission" date="2020-10" db="EMBL/GenBank/DDBJ databases">
        <title>Genome sequences of Pseudomonas isolates.</title>
        <authorList>
            <person name="Wessels L."/>
            <person name="Reich F."/>
            <person name="Hammerl J."/>
        </authorList>
    </citation>
    <scope>NUCLEOTIDE SEQUENCE [LARGE SCALE GENOMIC DNA]</scope>
    <source>
        <strain evidence="10 13">20-MO00624-0</strain>
    </source>
</reference>
<dbReference type="SUPFAM" id="SSF52172">
    <property type="entry name" value="CheY-like"/>
    <property type="match status" value="1"/>
</dbReference>
<evidence type="ECO:0000313" key="11">
    <source>
        <dbReference type="EMBL" id="SPZ06217.1"/>
    </source>
</evidence>
<dbReference type="NCBIfam" id="TIGR01387">
    <property type="entry name" value="cztR_silR_copR"/>
    <property type="match status" value="1"/>
</dbReference>
<dbReference type="Gene3D" id="6.10.250.690">
    <property type="match status" value="1"/>
</dbReference>
<dbReference type="Proteomes" id="UP000626180">
    <property type="component" value="Unassembled WGS sequence"/>
</dbReference>
<dbReference type="SMART" id="SM00448">
    <property type="entry name" value="REC"/>
    <property type="match status" value="1"/>
</dbReference>
<keyword evidence="5" id="KW-0804">Transcription</keyword>
<sequence length="231" mass="26624">MHLLLIEDDTKTGEYLKKGLGESGYVVDWAQHGADGLHMALEHHYDLIILDVMLPGIDGWQIMEVLRKKHDVPVLFLTARDQVQDRIRGLELGADDYLVKPFSFTELVLRIRTLLRRGVVREVDHYHLADLELDLLRRRVTRQQQVITLTNKEFALLHLLLRREGEVLSRTLIASEVWDMNFDSDTNVVDVAIKRLRSKIDQPYPIKLIHTVRGIGYVCEARPCASEDSPL</sequence>
<dbReference type="FunFam" id="3.40.50.2300:FF:000001">
    <property type="entry name" value="DNA-binding response regulator PhoB"/>
    <property type="match status" value="1"/>
</dbReference>
<keyword evidence="2" id="KW-0902">Two-component regulatory system</keyword>
<evidence type="ECO:0000256" key="6">
    <source>
        <dbReference type="PROSITE-ProRule" id="PRU00169"/>
    </source>
</evidence>
<dbReference type="PROSITE" id="PS50110">
    <property type="entry name" value="RESPONSE_REGULATORY"/>
    <property type="match status" value="1"/>
</dbReference>
<dbReference type="InterPro" id="IPR001789">
    <property type="entry name" value="Sig_transdc_resp-reg_receiver"/>
</dbReference>
<dbReference type="GO" id="GO:0005829">
    <property type="term" value="C:cytosol"/>
    <property type="evidence" value="ECO:0007669"/>
    <property type="project" value="TreeGrafter"/>
</dbReference>
<evidence type="ECO:0000256" key="1">
    <source>
        <dbReference type="ARBA" id="ARBA00022553"/>
    </source>
</evidence>